<keyword evidence="2" id="KW-1185">Reference proteome</keyword>
<comment type="caution">
    <text evidence="1">The sequence shown here is derived from an EMBL/GenBank/DDBJ whole genome shotgun (WGS) entry which is preliminary data.</text>
</comment>
<accession>A0A0L6V450</accession>
<dbReference type="OrthoDB" id="2506625at2759"/>
<dbReference type="EMBL" id="LAVV01007560">
    <property type="protein sequence ID" value="KNZ55551.1"/>
    <property type="molecule type" value="Genomic_DNA"/>
</dbReference>
<reference evidence="1 2" key="1">
    <citation type="submission" date="2015-08" db="EMBL/GenBank/DDBJ databases">
        <title>Next Generation Sequencing and Analysis of the Genome of Puccinia sorghi L Schw, the Causal Agent of Maize Common Rust.</title>
        <authorList>
            <person name="Rochi L."/>
            <person name="Burguener G."/>
            <person name="Darino M."/>
            <person name="Turjanski A."/>
            <person name="Kreff E."/>
            <person name="Dieguez M.J."/>
            <person name="Sacco F."/>
        </authorList>
    </citation>
    <scope>NUCLEOTIDE SEQUENCE [LARGE SCALE GENOMIC DNA]</scope>
    <source>
        <strain evidence="1 2">RO10H11247</strain>
    </source>
</reference>
<dbReference type="VEuPathDB" id="FungiDB:VP01_2652g2"/>
<evidence type="ECO:0000313" key="1">
    <source>
        <dbReference type="EMBL" id="KNZ55551.1"/>
    </source>
</evidence>
<dbReference type="Proteomes" id="UP000037035">
    <property type="component" value="Unassembled WGS sequence"/>
</dbReference>
<evidence type="ECO:0000313" key="2">
    <source>
        <dbReference type="Proteomes" id="UP000037035"/>
    </source>
</evidence>
<dbReference type="AlphaFoldDB" id="A0A0L6V450"/>
<name>A0A0L6V450_9BASI</name>
<proteinExistence type="predicted"/>
<sequence>MGSFQIEQPRYYGVKGFEIIYQTIDHMFMAPTKIHSTTQLAHPLMPEYFLGKVLTQNRIEIDCSRLFHAYIRPTCQANTRR</sequence>
<protein>
    <submittedName>
        <fullName evidence="1">Uncharacterized protein</fullName>
    </submittedName>
</protein>
<organism evidence="1 2">
    <name type="scientific">Puccinia sorghi</name>
    <dbReference type="NCBI Taxonomy" id="27349"/>
    <lineage>
        <taxon>Eukaryota</taxon>
        <taxon>Fungi</taxon>
        <taxon>Dikarya</taxon>
        <taxon>Basidiomycota</taxon>
        <taxon>Pucciniomycotina</taxon>
        <taxon>Pucciniomycetes</taxon>
        <taxon>Pucciniales</taxon>
        <taxon>Pucciniaceae</taxon>
        <taxon>Puccinia</taxon>
    </lineage>
</organism>
<gene>
    <name evidence="1" type="ORF">VP01_2652g2</name>
</gene>